<evidence type="ECO:0000313" key="1">
    <source>
        <dbReference type="EMBL" id="KAH7919297.1"/>
    </source>
</evidence>
<keyword evidence="2" id="KW-1185">Reference proteome</keyword>
<dbReference type="EMBL" id="MU266673">
    <property type="protein sequence ID" value="KAH7919297.1"/>
    <property type="molecule type" value="Genomic_DNA"/>
</dbReference>
<gene>
    <name evidence="1" type="ORF">BV22DRAFT_1133927</name>
</gene>
<name>A0ACB8B0V1_9AGAM</name>
<dbReference type="Proteomes" id="UP000790709">
    <property type="component" value="Unassembled WGS sequence"/>
</dbReference>
<accession>A0ACB8B0V1</accession>
<sequence length="136" mass="14606">MSSKAAVLALLAATAGIAGAHCTPKTMETGRWDATLYVAPYCPHGAGVELPQVPYSNSLDYGECTPCASFDFDPGYELQSFALSAAKKSKISMSLFEGFDCDGKRVIERFNSNVARNTTNSKLRLAGSFHACRAKR</sequence>
<reference evidence="1" key="1">
    <citation type="journal article" date="2021" name="New Phytol.">
        <title>Evolutionary innovations through gain and loss of genes in the ectomycorrhizal Boletales.</title>
        <authorList>
            <person name="Wu G."/>
            <person name="Miyauchi S."/>
            <person name="Morin E."/>
            <person name="Kuo A."/>
            <person name="Drula E."/>
            <person name="Varga T."/>
            <person name="Kohler A."/>
            <person name="Feng B."/>
            <person name="Cao Y."/>
            <person name="Lipzen A."/>
            <person name="Daum C."/>
            <person name="Hundley H."/>
            <person name="Pangilinan J."/>
            <person name="Johnson J."/>
            <person name="Barry K."/>
            <person name="LaButti K."/>
            <person name="Ng V."/>
            <person name="Ahrendt S."/>
            <person name="Min B."/>
            <person name="Choi I.G."/>
            <person name="Park H."/>
            <person name="Plett J.M."/>
            <person name="Magnuson J."/>
            <person name="Spatafora J.W."/>
            <person name="Nagy L.G."/>
            <person name="Henrissat B."/>
            <person name="Grigoriev I.V."/>
            <person name="Yang Z.L."/>
            <person name="Xu J."/>
            <person name="Martin F.M."/>
        </authorList>
    </citation>
    <scope>NUCLEOTIDE SEQUENCE</scope>
    <source>
        <strain evidence="1">KUC20120723A-06</strain>
    </source>
</reference>
<proteinExistence type="predicted"/>
<organism evidence="1 2">
    <name type="scientific">Leucogyrophana mollusca</name>
    <dbReference type="NCBI Taxonomy" id="85980"/>
    <lineage>
        <taxon>Eukaryota</taxon>
        <taxon>Fungi</taxon>
        <taxon>Dikarya</taxon>
        <taxon>Basidiomycota</taxon>
        <taxon>Agaricomycotina</taxon>
        <taxon>Agaricomycetes</taxon>
        <taxon>Agaricomycetidae</taxon>
        <taxon>Boletales</taxon>
        <taxon>Boletales incertae sedis</taxon>
        <taxon>Leucogyrophana</taxon>
    </lineage>
</organism>
<evidence type="ECO:0000313" key="2">
    <source>
        <dbReference type="Proteomes" id="UP000790709"/>
    </source>
</evidence>
<comment type="caution">
    <text evidence="1">The sequence shown here is derived from an EMBL/GenBank/DDBJ whole genome shotgun (WGS) entry which is preliminary data.</text>
</comment>
<protein>
    <submittedName>
        <fullName evidence="1">Uncharacterized protein</fullName>
    </submittedName>
</protein>